<protein>
    <recommendedName>
        <fullName evidence="3">Signal transduction histidine kinase internal region domain-containing protein</fullName>
    </recommendedName>
</protein>
<evidence type="ECO:0000313" key="4">
    <source>
        <dbReference type="EMBL" id="RCR67741.1"/>
    </source>
</evidence>
<dbReference type="AlphaFoldDB" id="A0A368JNK8"/>
<sequence>MKNFLLLLLMLTVSGAVPVVGQTKIDSLMASSAGLPFGQKKINALRRVAWELAKTRTQLALARQYADSIVLVAKAINDADGVAVANLYYGVINKHGGDFENALDHFGRYIRYFRAAGDSVKVGIGQFETGVLERERGNYEASLRAFQEALRINEAKGDVYATGNTLNSIGSIYGRMQQWDNAIATYRRGLVYFEKEKDRGAQANAYGNMANAFSNKKDYKQAELHFQKALAIHKEQRMEWAVVKDHVNIAALLNKQEKYAEALPIYQQTLAIRQKLPNKADIAGNLYYVGFTQLKLKQYAAAKENLLKALEMAEEIGAKPVIGDANAALSEVYTAQDDYQKALEQYKKHTATKDSVMNLQISGRLNELQVKYETGEKDKRIVLLAKEKEILAKEKMILAKEKAIQEQEALRQATIRRMYGIGLVFLCILSALAFVMVRQRIKSQRAMAEKNDELKTARFQRELSELELKALRAQINPHFLFNCMNSINQMILGGESEKASLYLGKFSKLVRLILENSDSKEISLTSELATIRSYIELEELRFKGKINYRIDVDESIDPEDTYIPSMILQPFVENAIWHGLMHRVSNEPGTIAISVANQHEHLTCLIEDNGVGRGKSTSLNEQSVIKNKSMGLKITEERLRFLNHGAASQLIYFTDLMNAFNQPAGTRVEIRIPVS</sequence>
<dbReference type="Pfam" id="PF13424">
    <property type="entry name" value="TPR_12"/>
    <property type="match status" value="2"/>
</dbReference>
<dbReference type="InterPro" id="IPR036890">
    <property type="entry name" value="HATPase_C_sf"/>
</dbReference>
<dbReference type="OrthoDB" id="6190788at2"/>
<organism evidence="4 5">
    <name type="scientific">Larkinella punicea</name>
    <dbReference type="NCBI Taxonomy" id="2315727"/>
    <lineage>
        <taxon>Bacteria</taxon>
        <taxon>Pseudomonadati</taxon>
        <taxon>Bacteroidota</taxon>
        <taxon>Cytophagia</taxon>
        <taxon>Cytophagales</taxon>
        <taxon>Spirosomataceae</taxon>
        <taxon>Larkinella</taxon>
    </lineage>
</organism>
<dbReference type="InterPro" id="IPR019734">
    <property type="entry name" value="TPR_rpt"/>
</dbReference>
<keyword evidence="2" id="KW-0472">Membrane</keyword>
<proteinExistence type="predicted"/>
<evidence type="ECO:0000256" key="1">
    <source>
        <dbReference type="PROSITE-ProRule" id="PRU00339"/>
    </source>
</evidence>
<keyword evidence="2" id="KW-1133">Transmembrane helix</keyword>
<dbReference type="GO" id="GO:0000155">
    <property type="term" value="F:phosphorelay sensor kinase activity"/>
    <property type="evidence" value="ECO:0007669"/>
    <property type="project" value="InterPro"/>
</dbReference>
<feature type="repeat" description="TPR" evidence="1">
    <location>
        <begin position="203"/>
        <end position="236"/>
    </location>
</feature>
<dbReference type="InterPro" id="IPR050640">
    <property type="entry name" value="Bact_2-comp_sensor_kinase"/>
</dbReference>
<dbReference type="GO" id="GO:0016020">
    <property type="term" value="C:membrane"/>
    <property type="evidence" value="ECO:0007669"/>
    <property type="project" value="InterPro"/>
</dbReference>
<dbReference type="SUPFAM" id="SSF48452">
    <property type="entry name" value="TPR-like"/>
    <property type="match status" value="2"/>
</dbReference>
<dbReference type="PROSITE" id="PS50005">
    <property type="entry name" value="TPR"/>
    <property type="match status" value="1"/>
</dbReference>
<accession>A0A368JNK8</accession>
<keyword evidence="2" id="KW-0812">Transmembrane</keyword>
<evidence type="ECO:0000259" key="3">
    <source>
        <dbReference type="Pfam" id="PF06580"/>
    </source>
</evidence>
<dbReference type="InterPro" id="IPR010559">
    <property type="entry name" value="Sig_transdc_His_kin_internal"/>
</dbReference>
<keyword evidence="5" id="KW-1185">Reference proteome</keyword>
<dbReference type="InterPro" id="IPR011990">
    <property type="entry name" value="TPR-like_helical_dom_sf"/>
</dbReference>
<dbReference type="Proteomes" id="UP000253383">
    <property type="component" value="Unassembled WGS sequence"/>
</dbReference>
<feature type="transmembrane region" description="Helical" evidence="2">
    <location>
        <begin position="418"/>
        <end position="437"/>
    </location>
</feature>
<dbReference type="Pfam" id="PF06580">
    <property type="entry name" value="His_kinase"/>
    <property type="match status" value="1"/>
</dbReference>
<dbReference type="Gene3D" id="3.30.565.10">
    <property type="entry name" value="Histidine kinase-like ATPase, C-terminal domain"/>
    <property type="match status" value="1"/>
</dbReference>
<comment type="caution">
    <text evidence="4">The sequence shown here is derived from an EMBL/GenBank/DDBJ whole genome shotgun (WGS) entry which is preliminary data.</text>
</comment>
<dbReference type="SMART" id="SM00028">
    <property type="entry name" value="TPR"/>
    <property type="match status" value="6"/>
</dbReference>
<evidence type="ECO:0000313" key="5">
    <source>
        <dbReference type="Proteomes" id="UP000253383"/>
    </source>
</evidence>
<dbReference type="EMBL" id="QOWE01000017">
    <property type="protein sequence ID" value="RCR67741.1"/>
    <property type="molecule type" value="Genomic_DNA"/>
</dbReference>
<gene>
    <name evidence="4" type="ORF">DUE52_20290</name>
</gene>
<evidence type="ECO:0000256" key="2">
    <source>
        <dbReference type="SAM" id="Phobius"/>
    </source>
</evidence>
<name>A0A368JNK8_9BACT</name>
<reference evidence="4 5" key="1">
    <citation type="submission" date="2018-07" db="EMBL/GenBank/DDBJ databases">
        <title>Genome analysis of Larkinella rosea.</title>
        <authorList>
            <person name="Zhou Z."/>
            <person name="Wang G."/>
        </authorList>
    </citation>
    <scope>NUCLEOTIDE SEQUENCE [LARGE SCALE GENOMIC DNA]</scope>
    <source>
        <strain evidence="5">zzj9</strain>
    </source>
</reference>
<keyword evidence="1" id="KW-0802">TPR repeat</keyword>
<dbReference type="SUPFAM" id="SSF55874">
    <property type="entry name" value="ATPase domain of HSP90 chaperone/DNA topoisomerase II/histidine kinase"/>
    <property type="match status" value="1"/>
</dbReference>
<dbReference type="PANTHER" id="PTHR34220:SF7">
    <property type="entry name" value="SENSOR HISTIDINE KINASE YPDA"/>
    <property type="match status" value="1"/>
</dbReference>
<dbReference type="PANTHER" id="PTHR34220">
    <property type="entry name" value="SENSOR HISTIDINE KINASE YPDA"/>
    <property type="match status" value="1"/>
</dbReference>
<feature type="domain" description="Signal transduction histidine kinase internal region" evidence="3">
    <location>
        <begin position="467"/>
        <end position="545"/>
    </location>
</feature>
<dbReference type="Gene3D" id="1.25.40.10">
    <property type="entry name" value="Tetratricopeptide repeat domain"/>
    <property type="match status" value="2"/>
</dbReference>
<dbReference type="RefSeq" id="WP_114407872.1">
    <property type="nucleotide sequence ID" value="NZ_QOWE01000017.1"/>
</dbReference>